<keyword evidence="2" id="KW-0812">Transmembrane</keyword>
<name>A0A0D7A5L0_9AGAR</name>
<dbReference type="AlphaFoldDB" id="A0A0D7A5L0"/>
<evidence type="ECO:0000256" key="1">
    <source>
        <dbReference type="SAM" id="MobiDB-lite"/>
    </source>
</evidence>
<keyword evidence="4" id="KW-1185">Reference proteome</keyword>
<evidence type="ECO:0000313" key="4">
    <source>
        <dbReference type="Proteomes" id="UP000054144"/>
    </source>
</evidence>
<proteinExistence type="predicted"/>
<protein>
    <submittedName>
        <fullName evidence="3">Uncharacterized protein</fullName>
    </submittedName>
</protein>
<reference evidence="3 4" key="1">
    <citation type="journal article" date="2015" name="Fungal Genet. Biol.">
        <title>Evolution of novel wood decay mechanisms in Agaricales revealed by the genome sequences of Fistulina hepatica and Cylindrobasidium torrendii.</title>
        <authorList>
            <person name="Floudas D."/>
            <person name="Held B.W."/>
            <person name="Riley R."/>
            <person name="Nagy L.G."/>
            <person name="Koehler G."/>
            <person name="Ransdell A.S."/>
            <person name="Younus H."/>
            <person name="Chow J."/>
            <person name="Chiniquy J."/>
            <person name="Lipzen A."/>
            <person name="Tritt A."/>
            <person name="Sun H."/>
            <person name="Haridas S."/>
            <person name="LaButti K."/>
            <person name="Ohm R.A."/>
            <person name="Kues U."/>
            <person name="Blanchette R.A."/>
            <person name="Grigoriev I.V."/>
            <person name="Minto R.E."/>
            <person name="Hibbett D.S."/>
        </authorList>
    </citation>
    <scope>NUCLEOTIDE SEQUENCE [LARGE SCALE GENOMIC DNA]</scope>
    <source>
        <strain evidence="3 4">ATCC 64428</strain>
    </source>
</reference>
<dbReference type="Proteomes" id="UP000054144">
    <property type="component" value="Unassembled WGS sequence"/>
</dbReference>
<accession>A0A0D7A5L0</accession>
<sequence>MPSLAGRPPFATDLPDSYYAQPVQRQAQPSPRAPSDQKRSSAYDHYDQYVVNDPQARRDSAAGALGLGLLNGSLDDDDDDYSTLEDYSRKPMDPDQPGPSVPSTPSSKHAALAAATTSGGRQSPSPPPQYVARQQPAVAPIMQPAPQRRIAQPQPGYVAPMDQLNLARPQPAAVPAGRQQQGYGPAPNMRSNNPFAAPVVHTEPPPTMPHPLQPPMSPITPVFARPRVSEVKFKDEKKHNIIRGDGEDVLIPRRGQKGDDFWRRFSMVVHEEQSKRPGEKDSSWLKKTQSGSSRLAKWVLFLGIILVLAVAGAIGLWYYVAHTDSAQTQPSTLGGSADEKYHTTTDTATATNTVDRREPLVFATAVPIKGDMHYNRSIRRAKRVINAFAHFT</sequence>
<feature type="compositionally biased region" description="Acidic residues" evidence="1">
    <location>
        <begin position="74"/>
        <end position="83"/>
    </location>
</feature>
<dbReference type="EMBL" id="KN882061">
    <property type="protein sequence ID" value="KIY45196.1"/>
    <property type="molecule type" value="Genomic_DNA"/>
</dbReference>
<evidence type="ECO:0000313" key="3">
    <source>
        <dbReference type="EMBL" id="KIY45196.1"/>
    </source>
</evidence>
<dbReference type="OrthoDB" id="3261666at2759"/>
<feature type="region of interest" description="Disordered" evidence="1">
    <location>
        <begin position="1"/>
        <end position="150"/>
    </location>
</feature>
<gene>
    <name evidence="3" type="ORF">FISHEDRAFT_67136</name>
</gene>
<evidence type="ECO:0000256" key="2">
    <source>
        <dbReference type="SAM" id="Phobius"/>
    </source>
</evidence>
<feature type="compositionally biased region" description="Basic and acidic residues" evidence="1">
    <location>
        <begin position="35"/>
        <end position="47"/>
    </location>
</feature>
<organism evidence="3 4">
    <name type="scientific">Fistulina hepatica ATCC 64428</name>
    <dbReference type="NCBI Taxonomy" id="1128425"/>
    <lineage>
        <taxon>Eukaryota</taxon>
        <taxon>Fungi</taxon>
        <taxon>Dikarya</taxon>
        <taxon>Basidiomycota</taxon>
        <taxon>Agaricomycotina</taxon>
        <taxon>Agaricomycetes</taxon>
        <taxon>Agaricomycetidae</taxon>
        <taxon>Agaricales</taxon>
        <taxon>Fistulinaceae</taxon>
        <taxon>Fistulina</taxon>
    </lineage>
</organism>
<keyword evidence="2" id="KW-0472">Membrane</keyword>
<feature type="compositionally biased region" description="Low complexity" evidence="1">
    <location>
        <begin position="61"/>
        <end position="73"/>
    </location>
</feature>
<keyword evidence="2" id="KW-1133">Transmembrane helix</keyword>
<feature type="transmembrane region" description="Helical" evidence="2">
    <location>
        <begin position="295"/>
        <end position="320"/>
    </location>
</feature>